<dbReference type="RefSeq" id="WP_316983046.1">
    <property type="nucleotide sequence ID" value="NZ_CP136521.1"/>
</dbReference>
<protein>
    <submittedName>
        <fullName evidence="2">Polysaccharide pyruvyl transferase family protein</fullName>
    </submittedName>
</protein>
<evidence type="ECO:0000259" key="1">
    <source>
        <dbReference type="Pfam" id="PF04230"/>
    </source>
</evidence>
<dbReference type="GO" id="GO:0016740">
    <property type="term" value="F:transferase activity"/>
    <property type="evidence" value="ECO:0007669"/>
    <property type="project" value="UniProtKB-KW"/>
</dbReference>
<dbReference type="Proteomes" id="UP001302486">
    <property type="component" value="Chromosome"/>
</dbReference>
<sequence>MISFVNKLIPLTWKIQIQLFLLRNKPFESLSLKTRKEDKKYIFVFLAADYGNLGDVAITYAQHKFLSKSFPDHVITEIPISKTIKGIACVEKIIKPSDIVTTVGGGNMGDLYKSIEYYRQLVIKCFKDNKIIAFPQTVDFKNTYEGKKALTKAVNVYSKHPDLTLIAREHKSYDYFNNHFTKNKTLLTPDIVLSLNQTLPKFERKGALICLRNDKEKKLTKKQEDSIFKYLSNEFKTIKKRDTHVGGMKLPLKNRVTKLKHIWDDFKKAELVVTDRLHGMIFCYITGTPALVFLNNNHKIKSSYFWINSAPHIRLIEDVELKNIKQAITEIRDTEAVIDINLIETKYNKITKTVKA</sequence>
<evidence type="ECO:0000313" key="2">
    <source>
        <dbReference type="EMBL" id="WOD43360.1"/>
    </source>
</evidence>
<dbReference type="KEGG" id="hws:RNZ46_15325"/>
<dbReference type="AlphaFoldDB" id="A0AA97ENL2"/>
<dbReference type="PANTHER" id="PTHR36836:SF1">
    <property type="entry name" value="COLANIC ACID BIOSYNTHESIS PROTEIN WCAK"/>
    <property type="match status" value="1"/>
</dbReference>
<proteinExistence type="predicted"/>
<evidence type="ECO:0000313" key="3">
    <source>
        <dbReference type="Proteomes" id="UP001302486"/>
    </source>
</evidence>
<organism evidence="2 3">
    <name type="scientific">Hwangdonia lutea</name>
    <dbReference type="NCBI Taxonomy" id="3075823"/>
    <lineage>
        <taxon>Bacteria</taxon>
        <taxon>Pseudomonadati</taxon>
        <taxon>Bacteroidota</taxon>
        <taxon>Flavobacteriia</taxon>
        <taxon>Flavobacteriales</taxon>
        <taxon>Flavobacteriaceae</taxon>
        <taxon>Hwangdonia</taxon>
    </lineage>
</organism>
<accession>A0AA97ENL2</accession>
<name>A0AA97ENL2_9FLAO</name>
<dbReference type="EMBL" id="CP136521">
    <property type="protein sequence ID" value="WOD43360.1"/>
    <property type="molecule type" value="Genomic_DNA"/>
</dbReference>
<keyword evidence="2" id="KW-0808">Transferase</keyword>
<keyword evidence="3" id="KW-1185">Reference proteome</keyword>
<gene>
    <name evidence="2" type="ORF">RNZ46_15325</name>
</gene>
<dbReference type="PANTHER" id="PTHR36836">
    <property type="entry name" value="COLANIC ACID BIOSYNTHESIS PROTEIN WCAK"/>
    <property type="match status" value="1"/>
</dbReference>
<reference evidence="3" key="1">
    <citation type="submission" date="2024-06" db="EMBL/GenBank/DDBJ databases">
        <title>Hwangdonia haimaensis gen. nov., sp. nov., a member of the family Flavobacteriaceae isolated from the haima cold seep.</title>
        <authorList>
            <person name="Li J."/>
        </authorList>
    </citation>
    <scope>NUCLEOTIDE SEQUENCE [LARGE SCALE GENOMIC DNA]</scope>
    <source>
        <strain evidence="3">SCSIO 19198</strain>
    </source>
</reference>
<dbReference type="InterPro" id="IPR007345">
    <property type="entry name" value="Polysacch_pyruvyl_Trfase"/>
</dbReference>
<feature type="domain" description="Polysaccharide pyruvyl transferase" evidence="1">
    <location>
        <begin position="52"/>
        <end position="296"/>
    </location>
</feature>
<dbReference type="Pfam" id="PF04230">
    <property type="entry name" value="PS_pyruv_trans"/>
    <property type="match status" value="1"/>
</dbReference>